<keyword evidence="4 9" id="KW-0812">Transmembrane</keyword>
<keyword evidence="7 9" id="KW-1133">Transmembrane helix</keyword>
<comment type="subcellular location">
    <subcellularLocation>
        <location evidence="1">Cell membrane</location>
        <topology evidence="1">Multi-pass membrane protein</topology>
    </subcellularLocation>
</comment>
<dbReference type="Gene3D" id="3.40.50.300">
    <property type="entry name" value="P-loop containing nucleotide triphosphate hydrolases"/>
    <property type="match status" value="1"/>
</dbReference>
<keyword evidence="3" id="KW-1003">Cell membrane</keyword>
<evidence type="ECO:0000259" key="10">
    <source>
        <dbReference type="PROSITE" id="PS50893"/>
    </source>
</evidence>
<dbReference type="GO" id="GO:0005886">
    <property type="term" value="C:plasma membrane"/>
    <property type="evidence" value="ECO:0007669"/>
    <property type="project" value="UniProtKB-SubCell"/>
</dbReference>
<evidence type="ECO:0000256" key="1">
    <source>
        <dbReference type="ARBA" id="ARBA00004651"/>
    </source>
</evidence>
<dbReference type="RefSeq" id="WP_168776907.1">
    <property type="nucleotide sequence ID" value="NZ_JAABNR010000063.1"/>
</dbReference>
<dbReference type="InterPro" id="IPR027417">
    <property type="entry name" value="P-loop_NTPase"/>
</dbReference>
<sequence>MKEILKAYRLLDASERRSAWLVFAVVTFVALFDSLGAMSIMPFLAVLADPGLITSNLTLAAIRETLGIADAFDFQIVLGIASFALLILSAAVRSLGSHAVNRFAQMRNYTLGARLLETYLRRPYAYFLSRHSSDIAKELLQEISILIMQIYQPMAVIVAQSATLVVLIVLLVLVNPMTAFAGVVVLGGCYAAIFAVVQPRLARLGQTRARVDRIRYGSAVDALGGIKILKILGREGHYLERFKYGAHEFGRVQALSTSLAQIPRYAVEAVAFGGIILLALSLMLQHRDTPSTALAHILPLLGFYAFAGYRILPAMQGVYSSLAQIRYGLTALDVVSAALADRDSLPPLPQDEVVPLPFARSVEIAGLSFRYAQAETPSIAGISLTIPAGSTLGIVGPTGAGKTTFVDLFLGLLAPDGGAILVDGVPVTAENLRNWQADLGYVPQDVFLLDASVAENIAFGLKPEEIDLARVREAARMAQILDFVEQDMPQGFQTSVGERGVRLSGGQRQRIGIARALYRDPGLIVFDEATSALDNLTEQEVVRAIGALSALEGSARKTVLLIAHRISTVKDCDQILVLEKGRMVGIGPYEELYCDNAVFRSLVDAREIG</sequence>
<comment type="caution">
    <text evidence="12">The sequence shown here is derived from an EMBL/GenBank/DDBJ whole genome shotgun (WGS) entry which is preliminary data.</text>
</comment>
<evidence type="ECO:0000256" key="9">
    <source>
        <dbReference type="SAM" id="Phobius"/>
    </source>
</evidence>
<dbReference type="PANTHER" id="PTHR24221:SF632">
    <property type="entry name" value="ATP-DEPENDENT LIPID A-CORE FLIPPASE"/>
    <property type="match status" value="1"/>
</dbReference>
<dbReference type="GO" id="GO:0140359">
    <property type="term" value="F:ABC-type transporter activity"/>
    <property type="evidence" value="ECO:0007669"/>
    <property type="project" value="InterPro"/>
</dbReference>
<dbReference type="PROSITE" id="PS00211">
    <property type="entry name" value="ABC_TRANSPORTER_1"/>
    <property type="match status" value="1"/>
</dbReference>
<feature type="transmembrane region" description="Helical" evidence="9">
    <location>
        <begin position="74"/>
        <end position="96"/>
    </location>
</feature>
<feature type="transmembrane region" description="Helical" evidence="9">
    <location>
        <begin position="265"/>
        <end position="285"/>
    </location>
</feature>
<evidence type="ECO:0000313" key="13">
    <source>
        <dbReference type="Proteomes" id="UP001193501"/>
    </source>
</evidence>
<evidence type="ECO:0000256" key="4">
    <source>
        <dbReference type="ARBA" id="ARBA00022692"/>
    </source>
</evidence>
<keyword evidence="8 9" id="KW-0472">Membrane</keyword>
<feature type="domain" description="ABC transmembrane type-1" evidence="11">
    <location>
        <begin position="20"/>
        <end position="295"/>
    </location>
</feature>
<feature type="transmembrane region" description="Helical" evidence="9">
    <location>
        <begin position="154"/>
        <end position="173"/>
    </location>
</feature>
<dbReference type="InterPro" id="IPR003593">
    <property type="entry name" value="AAA+_ATPase"/>
</dbReference>
<feature type="transmembrane region" description="Helical" evidence="9">
    <location>
        <begin position="20"/>
        <end position="48"/>
    </location>
</feature>
<feature type="transmembrane region" description="Helical" evidence="9">
    <location>
        <begin position="291"/>
        <end position="312"/>
    </location>
</feature>
<dbReference type="FunFam" id="3.40.50.300:FF:000299">
    <property type="entry name" value="ABC transporter ATP-binding protein/permease"/>
    <property type="match status" value="1"/>
</dbReference>
<reference evidence="12" key="1">
    <citation type="submission" date="2020-01" db="EMBL/GenBank/DDBJ databases">
        <authorList>
            <person name="Chen W.-M."/>
        </authorList>
    </citation>
    <scope>NUCLEOTIDE SEQUENCE</scope>
    <source>
        <strain evidence="12">CYK-10</strain>
    </source>
</reference>
<accession>A0AAE4YCI3</accession>
<keyword evidence="5" id="KW-0547">Nucleotide-binding</keyword>
<evidence type="ECO:0000313" key="12">
    <source>
        <dbReference type="EMBL" id="NBZ90136.1"/>
    </source>
</evidence>
<keyword evidence="6 12" id="KW-0067">ATP-binding</keyword>
<evidence type="ECO:0000256" key="7">
    <source>
        <dbReference type="ARBA" id="ARBA00022989"/>
    </source>
</evidence>
<dbReference type="EMBL" id="JAABNR010000063">
    <property type="protein sequence ID" value="NBZ90136.1"/>
    <property type="molecule type" value="Genomic_DNA"/>
</dbReference>
<dbReference type="Gene3D" id="1.20.1560.10">
    <property type="entry name" value="ABC transporter type 1, transmembrane domain"/>
    <property type="match status" value="1"/>
</dbReference>
<dbReference type="PROSITE" id="PS50893">
    <property type="entry name" value="ABC_TRANSPORTER_2"/>
    <property type="match status" value="1"/>
</dbReference>
<dbReference type="InterPro" id="IPR003439">
    <property type="entry name" value="ABC_transporter-like_ATP-bd"/>
</dbReference>
<keyword evidence="2" id="KW-0813">Transport</keyword>
<dbReference type="Proteomes" id="UP001193501">
    <property type="component" value="Unassembled WGS sequence"/>
</dbReference>
<evidence type="ECO:0000256" key="2">
    <source>
        <dbReference type="ARBA" id="ARBA00022448"/>
    </source>
</evidence>
<dbReference type="InterPro" id="IPR039421">
    <property type="entry name" value="Type_1_exporter"/>
</dbReference>
<organism evidence="12 13">
    <name type="scientific">Stagnihabitans tardus</name>
    <dbReference type="NCBI Taxonomy" id="2699202"/>
    <lineage>
        <taxon>Bacteria</taxon>
        <taxon>Pseudomonadati</taxon>
        <taxon>Pseudomonadota</taxon>
        <taxon>Alphaproteobacteria</taxon>
        <taxon>Rhodobacterales</taxon>
        <taxon>Paracoccaceae</taxon>
        <taxon>Stagnihabitans</taxon>
    </lineage>
</organism>
<dbReference type="SMART" id="SM00382">
    <property type="entry name" value="AAA"/>
    <property type="match status" value="1"/>
</dbReference>
<evidence type="ECO:0000256" key="3">
    <source>
        <dbReference type="ARBA" id="ARBA00022475"/>
    </source>
</evidence>
<dbReference type="GO" id="GO:0034040">
    <property type="term" value="F:ATPase-coupled lipid transmembrane transporter activity"/>
    <property type="evidence" value="ECO:0007669"/>
    <property type="project" value="TreeGrafter"/>
</dbReference>
<dbReference type="InterPro" id="IPR017871">
    <property type="entry name" value="ABC_transporter-like_CS"/>
</dbReference>
<proteinExistence type="predicted"/>
<feature type="domain" description="ABC transporter" evidence="10">
    <location>
        <begin position="362"/>
        <end position="605"/>
    </location>
</feature>
<dbReference type="Pfam" id="PF00005">
    <property type="entry name" value="ABC_tran"/>
    <property type="match status" value="1"/>
</dbReference>
<name>A0AAE4YCI3_9RHOB</name>
<dbReference type="InterPro" id="IPR036640">
    <property type="entry name" value="ABC1_TM_sf"/>
</dbReference>
<dbReference type="PROSITE" id="PS50929">
    <property type="entry name" value="ABC_TM1F"/>
    <property type="match status" value="1"/>
</dbReference>
<dbReference type="InterPro" id="IPR011527">
    <property type="entry name" value="ABC1_TM_dom"/>
</dbReference>
<dbReference type="SUPFAM" id="SSF52540">
    <property type="entry name" value="P-loop containing nucleoside triphosphate hydrolases"/>
    <property type="match status" value="1"/>
</dbReference>
<dbReference type="PANTHER" id="PTHR24221">
    <property type="entry name" value="ATP-BINDING CASSETTE SUB-FAMILY B"/>
    <property type="match status" value="1"/>
</dbReference>
<dbReference type="Pfam" id="PF00664">
    <property type="entry name" value="ABC_membrane"/>
    <property type="match status" value="1"/>
</dbReference>
<feature type="transmembrane region" description="Helical" evidence="9">
    <location>
        <begin position="179"/>
        <end position="197"/>
    </location>
</feature>
<dbReference type="GO" id="GO:0005524">
    <property type="term" value="F:ATP binding"/>
    <property type="evidence" value="ECO:0007669"/>
    <property type="project" value="UniProtKB-KW"/>
</dbReference>
<dbReference type="AlphaFoldDB" id="A0AAE4YCI3"/>
<evidence type="ECO:0000259" key="11">
    <source>
        <dbReference type="PROSITE" id="PS50929"/>
    </source>
</evidence>
<protein>
    <submittedName>
        <fullName evidence="12">ATP-binding cassette domain-containing protein</fullName>
    </submittedName>
</protein>
<evidence type="ECO:0000256" key="8">
    <source>
        <dbReference type="ARBA" id="ARBA00023136"/>
    </source>
</evidence>
<dbReference type="GO" id="GO:0016887">
    <property type="term" value="F:ATP hydrolysis activity"/>
    <property type="evidence" value="ECO:0007669"/>
    <property type="project" value="InterPro"/>
</dbReference>
<evidence type="ECO:0000256" key="5">
    <source>
        <dbReference type="ARBA" id="ARBA00022741"/>
    </source>
</evidence>
<dbReference type="SUPFAM" id="SSF90123">
    <property type="entry name" value="ABC transporter transmembrane region"/>
    <property type="match status" value="1"/>
</dbReference>
<evidence type="ECO:0000256" key="6">
    <source>
        <dbReference type="ARBA" id="ARBA00022840"/>
    </source>
</evidence>
<keyword evidence="13" id="KW-1185">Reference proteome</keyword>
<gene>
    <name evidence="12" type="ORF">GV832_21425</name>
</gene>